<evidence type="ECO:0000313" key="3">
    <source>
        <dbReference type="Proteomes" id="UP000691718"/>
    </source>
</evidence>
<evidence type="ECO:0000256" key="1">
    <source>
        <dbReference type="SAM" id="MobiDB-lite"/>
    </source>
</evidence>
<gene>
    <name evidence="2" type="ORF">PAPOLLO_LOCUS27198</name>
</gene>
<dbReference type="AlphaFoldDB" id="A0A8S3YCP3"/>
<dbReference type="OrthoDB" id="6771745at2759"/>
<keyword evidence="3" id="KW-1185">Reference proteome</keyword>
<dbReference type="Proteomes" id="UP000691718">
    <property type="component" value="Unassembled WGS sequence"/>
</dbReference>
<accession>A0A8S3YCP3</accession>
<proteinExistence type="predicted"/>
<reference evidence="2" key="1">
    <citation type="submission" date="2021-04" db="EMBL/GenBank/DDBJ databases">
        <authorList>
            <person name="Tunstrom K."/>
        </authorList>
    </citation>
    <scope>NUCLEOTIDE SEQUENCE</scope>
</reference>
<organism evidence="2 3">
    <name type="scientific">Parnassius apollo</name>
    <name type="common">Apollo butterfly</name>
    <name type="synonym">Papilio apollo</name>
    <dbReference type="NCBI Taxonomy" id="110799"/>
    <lineage>
        <taxon>Eukaryota</taxon>
        <taxon>Metazoa</taxon>
        <taxon>Ecdysozoa</taxon>
        <taxon>Arthropoda</taxon>
        <taxon>Hexapoda</taxon>
        <taxon>Insecta</taxon>
        <taxon>Pterygota</taxon>
        <taxon>Neoptera</taxon>
        <taxon>Endopterygota</taxon>
        <taxon>Lepidoptera</taxon>
        <taxon>Glossata</taxon>
        <taxon>Ditrysia</taxon>
        <taxon>Papilionoidea</taxon>
        <taxon>Papilionidae</taxon>
        <taxon>Parnassiinae</taxon>
        <taxon>Parnassini</taxon>
        <taxon>Parnassius</taxon>
        <taxon>Parnassius</taxon>
    </lineage>
</organism>
<feature type="region of interest" description="Disordered" evidence="1">
    <location>
        <begin position="1"/>
        <end position="32"/>
    </location>
</feature>
<evidence type="ECO:0000313" key="2">
    <source>
        <dbReference type="EMBL" id="CAG5057429.1"/>
    </source>
</evidence>
<protein>
    <submittedName>
        <fullName evidence="2">(apollo) hypothetical protein</fullName>
    </submittedName>
</protein>
<dbReference type="EMBL" id="CAJQZP010001624">
    <property type="protein sequence ID" value="CAG5057429.1"/>
    <property type="molecule type" value="Genomic_DNA"/>
</dbReference>
<name>A0A8S3YCP3_PARAO</name>
<comment type="caution">
    <text evidence="2">The sequence shown here is derived from an EMBL/GenBank/DDBJ whole genome shotgun (WGS) entry which is preliminary data.</text>
</comment>
<sequence length="263" mass="29124">MDSKPEIITGETQRGSAPSGKKPQRKGAKNRKFEKFRTKKNQEFQVQLTASLLKRLHVSDPTTVSAIKLRSSVAPAAVPITFRALPRFVSALWRRMVSIGTRPFSQLVNEVMMLAEAKVACAQMKCTNPPSICPLNDNVVPKEATSTNAASESCTSKLELTVDDILKTPKALGRPERSRKRDSSAKCLTLTNENVMQEELQSQPSTSSKSASKTKKSKEEDDWECGLCEVLYSTYLTIFTVSKISLYFLSTITNLPDYVANLP</sequence>